<dbReference type="EMBL" id="BARU01039193">
    <property type="protein sequence ID" value="GAH78481.1"/>
    <property type="molecule type" value="Genomic_DNA"/>
</dbReference>
<dbReference type="AlphaFoldDB" id="X1I7Y6"/>
<reference evidence="1" key="1">
    <citation type="journal article" date="2014" name="Front. Microbiol.">
        <title>High frequency of phylogenetically diverse reductive dehalogenase-homologous genes in deep subseafloor sedimentary metagenomes.</title>
        <authorList>
            <person name="Kawai M."/>
            <person name="Futagami T."/>
            <person name="Toyoda A."/>
            <person name="Takaki Y."/>
            <person name="Nishi S."/>
            <person name="Hori S."/>
            <person name="Arai W."/>
            <person name="Tsubouchi T."/>
            <person name="Morono Y."/>
            <person name="Uchiyama I."/>
            <person name="Ito T."/>
            <person name="Fujiyama A."/>
            <person name="Inagaki F."/>
            <person name="Takami H."/>
        </authorList>
    </citation>
    <scope>NUCLEOTIDE SEQUENCE</scope>
    <source>
        <strain evidence="1">Expedition CK06-06</strain>
    </source>
</reference>
<name>X1I7Y6_9ZZZZ</name>
<comment type="caution">
    <text evidence="1">The sequence shown here is derived from an EMBL/GenBank/DDBJ whole genome shotgun (WGS) entry which is preliminary data.</text>
</comment>
<organism evidence="1">
    <name type="scientific">marine sediment metagenome</name>
    <dbReference type="NCBI Taxonomy" id="412755"/>
    <lineage>
        <taxon>unclassified sequences</taxon>
        <taxon>metagenomes</taxon>
        <taxon>ecological metagenomes</taxon>
    </lineage>
</organism>
<evidence type="ECO:0008006" key="2">
    <source>
        <dbReference type="Google" id="ProtNLM"/>
    </source>
</evidence>
<protein>
    <recommendedName>
        <fullName evidence="2">DUF3168 domain-containing protein</fullName>
    </recommendedName>
</protein>
<sequence>MIEETVVEMVLDDDKITGYIDDRFYPEKLPQDAVLPAIVYTKISAPEFHDIDVAYPRFQFSCFSKDLLECKNMAIAVKELFQRYKGICEGCHILQGVYLDEVKLPDDSGIHQIAVDIRVVYKKITD</sequence>
<gene>
    <name evidence="1" type="ORF">S03H2_60781</name>
</gene>
<accession>X1I7Y6</accession>
<evidence type="ECO:0000313" key="1">
    <source>
        <dbReference type="EMBL" id="GAH78481.1"/>
    </source>
</evidence>
<proteinExistence type="predicted"/>